<dbReference type="InterPro" id="IPR036388">
    <property type="entry name" value="WH-like_DNA-bd_sf"/>
</dbReference>
<dbReference type="InterPro" id="IPR016032">
    <property type="entry name" value="Sig_transdc_resp-reg_C-effctor"/>
</dbReference>
<dbReference type="InterPro" id="IPR041664">
    <property type="entry name" value="AAA_16"/>
</dbReference>
<evidence type="ECO:0000313" key="2">
    <source>
        <dbReference type="EMBL" id="CAA9271022.1"/>
    </source>
</evidence>
<dbReference type="Pfam" id="PF13191">
    <property type="entry name" value="AAA_16"/>
    <property type="match status" value="1"/>
</dbReference>
<accession>A0A6J4J550</accession>
<dbReference type="InterPro" id="IPR027417">
    <property type="entry name" value="P-loop_NTPase"/>
</dbReference>
<protein>
    <recommendedName>
        <fullName evidence="1">Bacterial transcriptional activator domain-containing protein</fullName>
    </recommendedName>
</protein>
<sequence>MLYVALLGQRMIADEQGRPRSRSSRGIALLAYLVAHDGVVTPRPLLAARFWPDSTDAQALTNLRRELHHLRHAVGDAPVLRAGAAGLAWQDAPEVTVDLRVFDRDARSALDAAARDDAVAVVHHAANALAHYRGPFLPGVDDAWALEVREDRESRCARLYAQLARALASTGELVAAVDAARSRVRLRPLEETGYRDLMELQLVQGDRAGAARTYARCASVLGRELGVAPDAATRQLLATASPPRTGTDAIPVVPFADDTVGASRPRLGADPALVGREPELAALGRAWRRALRGGPGLVLVRGEAGVGKTRLVAELATAVREDHGVVAESGCYGTSDRLALAPVADWLRAPEVDAAFEGLDPVWRREVERLVPAESRVEPPPADGSRAMADAWRRHRFVEGLAQAILAVGRPLLLVLENVQWGDHATLAFLAHLLGRAGGASLLIVCTARDGPSVVDGWLPRVRATGAASELLLAPLDAADTARLATAVSGQRPDDADALQAVTGGLPLHVLEAASVDVAGTTSAARADLAGMLRARLEGVSATARDVAVLAAAVGREYTLALLVEASELDADTVVRALDELWRRRIVRATPTGYDFSHDLLRESADALASPPTRWLLHRRLARALEELHADDLDSVSARLARHHAGGGRPERAVAAYRRAADVAASRFAHDEAIRLLREALRLVQALEAGRHRDEHELAVQEALAAPLNARHGYASTMVRDTLMCSVELARRLRRRDAELSALVGLWACRFVRGEVAEADEIAARAMAMVDADPGLAAPAHFAAGGSSVSRGRPRQALRHFAVVAEAGQTVSLSVGTRPDVHGAAWAAHAHWLLGHDGQARRTAAAAVDRARRAEHPYSLAVALAYSAITDQLCDDRTSFAGRVAELNDLCERYGFAYYREWGLVLDGWERGGAEGAARARRGVDGLRATGAYARMPYWLTLVADLALRRDRPQEARAVLDAAVADARSRRDVWWLPEVLRRRAALDDTPAALGALRAAAGLARQHGSTALLRRCHADLRARAAGAPLGAVAPVDDLRAERSAAVRPSG</sequence>
<dbReference type="SUPFAM" id="SSF48452">
    <property type="entry name" value="TPR-like"/>
    <property type="match status" value="1"/>
</dbReference>
<feature type="domain" description="Bacterial transcriptional activator" evidence="1">
    <location>
        <begin position="97"/>
        <end position="241"/>
    </location>
</feature>
<dbReference type="PANTHER" id="PTHR35807">
    <property type="entry name" value="TRANSCRIPTIONAL REGULATOR REDD-RELATED"/>
    <property type="match status" value="1"/>
</dbReference>
<dbReference type="InterPro" id="IPR011990">
    <property type="entry name" value="TPR-like_helical_dom_sf"/>
</dbReference>
<dbReference type="SUPFAM" id="SSF52540">
    <property type="entry name" value="P-loop containing nucleoside triphosphate hydrolases"/>
    <property type="match status" value="1"/>
</dbReference>
<dbReference type="EMBL" id="CADCTH010000376">
    <property type="protein sequence ID" value="CAA9271022.1"/>
    <property type="molecule type" value="Genomic_DNA"/>
</dbReference>
<dbReference type="Gene3D" id="1.25.40.10">
    <property type="entry name" value="Tetratricopeptide repeat domain"/>
    <property type="match status" value="1"/>
</dbReference>
<dbReference type="AlphaFoldDB" id="A0A6J4J550"/>
<evidence type="ECO:0000259" key="1">
    <source>
        <dbReference type="SMART" id="SM01043"/>
    </source>
</evidence>
<proteinExistence type="predicted"/>
<dbReference type="GO" id="GO:0006355">
    <property type="term" value="P:regulation of DNA-templated transcription"/>
    <property type="evidence" value="ECO:0007669"/>
    <property type="project" value="InterPro"/>
</dbReference>
<reference evidence="2" key="1">
    <citation type="submission" date="2020-02" db="EMBL/GenBank/DDBJ databases">
        <authorList>
            <person name="Meier V. D."/>
        </authorList>
    </citation>
    <scope>NUCLEOTIDE SEQUENCE</scope>
    <source>
        <strain evidence="2">AVDCRST_MAG54</strain>
    </source>
</reference>
<dbReference type="GO" id="GO:0003677">
    <property type="term" value="F:DNA binding"/>
    <property type="evidence" value="ECO:0007669"/>
    <property type="project" value="InterPro"/>
</dbReference>
<name>A0A6J4J550_9PSEU</name>
<dbReference type="SUPFAM" id="SSF46894">
    <property type="entry name" value="C-terminal effector domain of the bipartite response regulators"/>
    <property type="match status" value="1"/>
</dbReference>
<organism evidence="2">
    <name type="scientific">uncultured Actinomycetospora sp</name>
    <dbReference type="NCBI Taxonomy" id="1135996"/>
    <lineage>
        <taxon>Bacteria</taxon>
        <taxon>Bacillati</taxon>
        <taxon>Actinomycetota</taxon>
        <taxon>Actinomycetes</taxon>
        <taxon>Pseudonocardiales</taxon>
        <taxon>Pseudonocardiaceae</taxon>
        <taxon>Actinomycetospora</taxon>
        <taxon>environmental samples</taxon>
    </lineage>
</organism>
<dbReference type="SMART" id="SM01043">
    <property type="entry name" value="BTAD"/>
    <property type="match status" value="1"/>
</dbReference>
<dbReference type="InterPro" id="IPR005158">
    <property type="entry name" value="BTAD"/>
</dbReference>
<dbReference type="InterPro" id="IPR051677">
    <property type="entry name" value="AfsR-DnrI-RedD_regulator"/>
</dbReference>
<dbReference type="PANTHER" id="PTHR35807:SF3">
    <property type="entry name" value="BLL5740 PROTEIN"/>
    <property type="match status" value="1"/>
</dbReference>
<dbReference type="Gene3D" id="1.10.10.10">
    <property type="entry name" value="Winged helix-like DNA-binding domain superfamily/Winged helix DNA-binding domain"/>
    <property type="match status" value="1"/>
</dbReference>
<dbReference type="Pfam" id="PF03704">
    <property type="entry name" value="BTAD"/>
    <property type="match status" value="1"/>
</dbReference>
<gene>
    <name evidence="2" type="ORF">AVDCRST_MAG54-2997</name>
</gene>